<gene>
    <name evidence="2" type="ORF">ASIM_LOCUS5904</name>
</gene>
<evidence type="ECO:0000313" key="4">
    <source>
        <dbReference type="WBParaSite" id="ASIM_0000611601-mRNA-1"/>
    </source>
</evidence>
<proteinExistence type="predicted"/>
<dbReference type="Proteomes" id="UP000267096">
    <property type="component" value="Unassembled WGS sequence"/>
</dbReference>
<dbReference type="GO" id="GO:0007032">
    <property type="term" value="P:endosome organization"/>
    <property type="evidence" value="ECO:0007669"/>
    <property type="project" value="InterPro"/>
</dbReference>
<protein>
    <submittedName>
        <fullName evidence="4">DnaJ homolog subfamily C member 13 (inferred by orthology to a human protein)</fullName>
    </submittedName>
</protein>
<dbReference type="GO" id="GO:0006898">
    <property type="term" value="P:receptor-mediated endocytosis"/>
    <property type="evidence" value="ECO:0007669"/>
    <property type="project" value="TreeGrafter"/>
</dbReference>
<keyword evidence="3" id="KW-1185">Reference proteome</keyword>
<name>A0A0M3JES0_ANISI</name>
<dbReference type="WBParaSite" id="ASIM_0000611601-mRNA-1">
    <property type="protein sequence ID" value="ASIM_0000611601-mRNA-1"/>
    <property type="gene ID" value="ASIM_0000611601"/>
</dbReference>
<evidence type="ECO:0000256" key="1">
    <source>
        <dbReference type="SAM" id="Phobius"/>
    </source>
</evidence>
<dbReference type="PANTHER" id="PTHR36983:SF2">
    <property type="entry name" value="DNAJ HOMOLOG SUBFAMILY C MEMBER 13"/>
    <property type="match status" value="1"/>
</dbReference>
<keyword evidence="1" id="KW-1133">Transmembrane helix</keyword>
<dbReference type="PANTHER" id="PTHR36983">
    <property type="entry name" value="DNAJ HOMOLOG SUBFAMILY C MEMBER 13"/>
    <property type="match status" value="1"/>
</dbReference>
<dbReference type="EMBL" id="UYRR01012187">
    <property type="protein sequence ID" value="VDK26242.1"/>
    <property type="molecule type" value="Genomic_DNA"/>
</dbReference>
<organism evidence="4">
    <name type="scientific">Anisakis simplex</name>
    <name type="common">Herring worm</name>
    <dbReference type="NCBI Taxonomy" id="6269"/>
    <lineage>
        <taxon>Eukaryota</taxon>
        <taxon>Metazoa</taxon>
        <taxon>Ecdysozoa</taxon>
        <taxon>Nematoda</taxon>
        <taxon>Chromadorea</taxon>
        <taxon>Rhabditida</taxon>
        <taxon>Spirurina</taxon>
        <taxon>Ascaridomorpha</taxon>
        <taxon>Ascaridoidea</taxon>
        <taxon>Anisakidae</taxon>
        <taxon>Anisakis</taxon>
        <taxon>Anisakis simplex complex</taxon>
    </lineage>
</organism>
<dbReference type="GO" id="GO:2000641">
    <property type="term" value="P:regulation of early endosome to late endosome transport"/>
    <property type="evidence" value="ECO:0007669"/>
    <property type="project" value="InterPro"/>
</dbReference>
<reference evidence="2 3" key="2">
    <citation type="submission" date="2018-11" db="EMBL/GenBank/DDBJ databases">
        <authorList>
            <consortium name="Pathogen Informatics"/>
        </authorList>
    </citation>
    <scope>NUCLEOTIDE SEQUENCE [LARGE SCALE GENOMIC DNA]</scope>
</reference>
<keyword evidence="1" id="KW-0472">Membrane</keyword>
<dbReference type="GO" id="GO:0010008">
    <property type="term" value="C:endosome membrane"/>
    <property type="evidence" value="ECO:0007669"/>
    <property type="project" value="TreeGrafter"/>
</dbReference>
<dbReference type="OrthoDB" id="69656at2759"/>
<feature type="transmembrane region" description="Helical" evidence="1">
    <location>
        <begin position="129"/>
        <end position="153"/>
    </location>
</feature>
<dbReference type="AlphaFoldDB" id="A0A0M3JES0"/>
<reference evidence="4" key="1">
    <citation type="submission" date="2017-02" db="UniProtKB">
        <authorList>
            <consortium name="WormBaseParasite"/>
        </authorList>
    </citation>
    <scope>IDENTIFICATION</scope>
</reference>
<evidence type="ECO:0000313" key="2">
    <source>
        <dbReference type="EMBL" id="VDK26242.1"/>
    </source>
</evidence>
<accession>A0A0M3JES0</accession>
<sequence>MKKLYDDKVIFERTQIWAQGIEQWTALSAVPQFRWSVCCQGGGTNALYNFTELCTLILDIFIQMCLFFPSRDENECVVRPLPQVKRNLSEPLLLYQIVQLLLTYDPAVVQRVASLLLLVMQDNPFLSRLYLSGVFFFILMYNGSNVLPIARFLHYTHMKQAFRSVVVGVIL</sequence>
<dbReference type="InterPro" id="IPR044978">
    <property type="entry name" value="GRV2/DNAJC13"/>
</dbReference>
<evidence type="ECO:0000313" key="3">
    <source>
        <dbReference type="Proteomes" id="UP000267096"/>
    </source>
</evidence>
<keyword evidence="1" id="KW-0812">Transmembrane</keyword>